<protein>
    <recommendedName>
        <fullName evidence="5">NADPH-dependent 7-cyano-7-deazaguanine reductase</fullName>
        <ecNumber evidence="5">1.7.1.13</ecNumber>
    </recommendedName>
    <alternativeName>
        <fullName evidence="5">7-cyano-7-carbaguanine reductase</fullName>
    </alternativeName>
    <alternativeName>
        <fullName evidence="5">NADPH-dependent nitrile oxidoreductase</fullName>
    </alternativeName>
    <alternativeName>
        <fullName evidence="5">PreQ(0) reductase</fullName>
    </alternativeName>
</protein>
<dbReference type="InterPro" id="IPR043133">
    <property type="entry name" value="GTP-CH-I_C/QueF"/>
</dbReference>
<dbReference type="SUPFAM" id="SSF55620">
    <property type="entry name" value="Tetrahydrobiopterin biosynthesis enzymes-like"/>
    <property type="match status" value="1"/>
</dbReference>
<comment type="function">
    <text evidence="5">Catalyzes the NADPH-dependent reduction of 7-cyano-7-deazaguanine (preQ0) to 7-aminomethyl-7-deazaguanine (preQ1).</text>
</comment>
<evidence type="ECO:0000256" key="5">
    <source>
        <dbReference type="HAMAP-Rule" id="MF_00818"/>
    </source>
</evidence>
<organism evidence="6 7">
    <name type="scientific">bacterium (Candidatus Blackallbacteria) CG17_big_fil_post_rev_8_21_14_2_50_48_46</name>
    <dbReference type="NCBI Taxonomy" id="2014261"/>
    <lineage>
        <taxon>Bacteria</taxon>
        <taxon>Candidatus Blackallbacteria</taxon>
    </lineage>
</organism>
<dbReference type="EMBL" id="PFFQ01000004">
    <property type="protein sequence ID" value="PIW19575.1"/>
    <property type="molecule type" value="Genomic_DNA"/>
</dbReference>
<dbReference type="UniPathway" id="UPA00392"/>
<evidence type="ECO:0000256" key="3">
    <source>
        <dbReference type="ARBA" id="ARBA00022857"/>
    </source>
</evidence>
<reference evidence="6 7" key="1">
    <citation type="submission" date="2017-09" db="EMBL/GenBank/DDBJ databases">
        <title>Depth-based differentiation of microbial function through sediment-hosted aquifers and enrichment of novel symbionts in the deep terrestrial subsurface.</title>
        <authorList>
            <person name="Probst A.J."/>
            <person name="Ladd B."/>
            <person name="Jarett J.K."/>
            <person name="Geller-Mcgrath D.E."/>
            <person name="Sieber C.M."/>
            <person name="Emerson J.B."/>
            <person name="Anantharaman K."/>
            <person name="Thomas B.C."/>
            <person name="Malmstrom R."/>
            <person name="Stieglmeier M."/>
            <person name="Klingl A."/>
            <person name="Woyke T."/>
            <person name="Ryan C.M."/>
            <person name="Banfield J.F."/>
        </authorList>
    </citation>
    <scope>NUCLEOTIDE SEQUENCE [LARGE SCALE GENOMIC DNA]</scope>
    <source>
        <strain evidence="6">CG17_big_fil_post_rev_8_21_14_2_50_48_46</strain>
    </source>
</reference>
<dbReference type="PANTHER" id="PTHR34354:SF1">
    <property type="entry name" value="NADPH-DEPENDENT 7-CYANO-7-DEAZAGUANINE REDUCTASE"/>
    <property type="match status" value="1"/>
</dbReference>
<dbReference type="EC" id="1.7.1.13" evidence="5"/>
<proteinExistence type="inferred from homology"/>
<evidence type="ECO:0000313" key="6">
    <source>
        <dbReference type="EMBL" id="PIW19575.1"/>
    </source>
</evidence>
<dbReference type="Pfam" id="PF14489">
    <property type="entry name" value="QueF"/>
    <property type="match status" value="1"/>
</dbReference>
<dbReference type="InterPro" id="IPR016856">
    <property type="entry name" value="QueF_type1"/>
</dbReference>
<feature type="active site" description="Thioimide intermediate" evidence="5">
    <location>
        <position position="53"/>
    </location>
</feature>
<sequence length="139" mass="15819">MSKKLKKQDLKILGKTTEYPQRPEDAVLETFPNPAPDRDYLISLDCPEFTTLCPITGQPDFATIEIHYVPNQKCVESKALKLYLFSFRNIGSFHEAVTNRILDDLVKAMEPRWIQVKGNFKARGGIAINVRVEKGQNPL</sequence>
<evidence type="ECO:0000256" key="4">
    <source>
        <dbReference type="ARBA" id="ARBA00023002"/>
    </source>
</evidence>
<evidence type="ECO:0000313" key="7">
    <source>
        <dbReference type="Proteomes" id="UP000231019"/>
    </source>
</evidence>
<dbReference type="HAMAP" id="MF_00818">
    <property type="entry name" value="QueF_type1"/>
    <property type="match status" value="1"/>
</dbReference>
<comment type="catalytic activity">
    <reaction evidence="5">
        <text>7-aminomethyl-7-carbaguanine + 2 NADP(+) = 7-cyano-7-carbaguanine + 2 NADPH + 3 H(+)</text>
        <dbReference type="Rhea" id="RHEA:13409"/>
        <dbReference type="ChEBI" id="CHEBI:15378"/>
        <dbReference type="ChEBI" id="CHEBI:45075"/>
        <dbReference type="ChEBI" id="CHEBI:57783"/>
        <dbReference type="ChEBI" id="CHEBI:58349"/>
        <dbReference type="ChEBI" id="CHEBI:58703"/>
        <dbReference type="EC" id="1.7.1.13"/>
    </reaction>
</comment>
<feature type="binding site" evidence="5">
    <location>
        <begin position="75"/>
        <end position="77"/>
    </location>
    <ligand>
        <name>substrate</name>
    </ligand>
</feature>
<feature type="active site" description="Proton donor" evidence="5">
    <location>
        <position position="60"/>
    </location>
</feature>
<dbReference type="Proteomes" id="UP000231019">
    <property type="component" value="Unassembled WGS sequence"/>
</dbReference>
<dbReference type="InterPro" id="IPR050084">
    <property type="entry name" value="NADPH_dep_7-cyano-7-deazaG_red"/>
</dbReference>
<comment type="pathway">
    <text evidence="5">tRNA modification; tRNA-queuosine biosynthesis.</text>
</comment>
<feature type="binding site" evidence="5">
    <location>
        <begin position="94"/>
        <end position="95"/>
    </location>
    <ligand>
        <name>substrate</name>
    </ligand>
</feature>
<dbReference type="PIRSF" id="PIRSF027377">
    <property type="entry name" value="Nitrile_oxidored_QueF"/>
    <property type="match status" value="1"/>
</dbReference>
<gene>
    <name evidence="5" type="primary">queF</name>
    <name evidence="6" type="ORF">COW36_00340</name>
</gene>
<keyword evidence="2 5" id="KW-0671">Queuosine biosynthesis</keyword>
<keyword evidence="4 5" id="KW-0560">Oxidoreductase</keyword>
<evidence type="ECO:0000256" key="2">
    <source>
        <dbReference type="ARBA" id="ARBA00022785"/>
    </source>
</evidence>
<dbReference type="Gene3D" id="3.30.1130.10">
    <property type="match status" value="1"/>
</dbReference>
<comment type="caution">
    <text evidence="6">The sequence shown here is derived from an EMBL/GenBank/DDBJ whole genome shotgun (WGS) entry which is preliminary data.</text>
</comment>
<dbReference type="PANTHER" id="PTHR34354">
    <property type="entry name" value="NADPH-DEPENDENT 7-CYANO-7-DEAZAGUANINE REDUCTASE"/>
    <property type="match status" value="1"/>
</dbReference>
<keyword evidence="1 5" id="KW-0963">Cytoplasm</keyword>
<keyword evidence="3 5" id="KW-0521">NADP</keyword>
<dbReference type="InterPro" id="IPR029500">
    <property type="entry name" value="QueF"/>
</dbReference>
<comment type="similarity">
    <text evidence="5">Belongs to the GTP cyclohydrolase I family. QueF type 1 subfamily.</text>
</comment>
<dbReference type="GO" id="GO:0005737">
    <property type="term" value="C:cytoplasm"/>
    <property type="evidence" value="ECO:0007669"/>
    <property type="project" value="UniProtKB-SubCell"/>
</dbReference>
<dbReference type="AlphaFoldDB" id="A0A2M7GBL3"/>
<dbReference type="GO" id="GO:0008616">
    <property type="term" value="P:tRNA queuosine(34) biosynthetic process"/>
    <property type="evidence" value="ECO:0007669"/>
    <property type="project" value="UniProtKB-UniRule"/>
</dbReference>
<dbReference type="GO" id="GO:0033739">
    <property type="term" value="F:preQ1 synthase activity"/>
    <property type="evidence" value="ECO:0007669"/>
    <property type="project" value="UniProtKB-UniRule"/>
</dbReference>
<name>A0A2M7GBL3_9BACT</name>
<accession>A0A2M7GBL3</accession>
<evidence type="ECO:0000256" key="1">
    <source>
        <dbReference type="ARBA" id="ARBA00022490"/>
    </source>
</evidence>
<dbReference type="NCBIfam" id="TIGR03139">
    <property type="entry name" value="QueF-II"/>
    <property type="match status" value="1"/>
</dbReference>
<comment type="subcellular location">
    <subcellularLocation>
        <location evidence="5">Cytoplasm</location>
    </subcellularLocation>
</comment>